<evidence type="ECO:0000313" key="5">
    <source>
        <dbReference type="Proteomes" id="UP001320272"/>
    </source>
</evidence>
<sequence length="303" mass="34432">MELLLCADERYAPYAATTMVSALEHMADPSAVRVTLLTPALPEETQHAFAALAKGYGAKVRVVEVGKIDIDPTHLDRFGLASIFRLFMHEHFGQECSRVIYLDCDMAVLADLAPLWEVPLGEHVVAAVRDIAGDPDEHSAIETSAYFNSGLLVVDLERWREHDVAGRAWEYLQRQGERLRYPDQDALNHVLAGQWHELDPRWNLQSATYAALNVGPEHLTCLLPALADALREPGIIHYTGNVKPWHAESEHPLGDVFRHYSCLTPWPLCERELLRSLPWRKRLRLAMKSHKIRQRRSKTSWTP</sequence>
<dbReference type="PANTHER" id="PTHR13778:SF47">
    <property type="entry name" value="LIPOPOLYSACCHARIDE 1,3-GALACTOSYLTRANSFERASE"/>
    <property type="match status" value="1"/>
</dbReference>
<dbReference type="RefSeq" id="WP_234254107.1">
    <property type="nucleotide sequence ID" value="NZ_JABFTV010000005.1"/>
</dbReference>
<dbReference type="CDD" id="cd04194">
    <property type="entry name" value="GT8_A4GalT_like"/>
    <property type="match status" value="1"/>
</dbReference>
<keyword evidence="3" id="KW-0479">Metal-binding</keyword>
<dbReference type="Pfam" id="PF01501">
    <property type="entry name" value="Glyco_transf_8"/>
    <property type="match status" value="1"/>
</dbReference>
<comment type="caution">
    <text evidence="4">The sequence shown here is derived from an EMBL/GenBank/DDBJ whole genome shotgun (WGS) entry which is preliminary data.</text>
</comment>
<reference evidence="4 5" key="1">
    <citation type="journal article" date="2021" name="Front. Microbiol.">
        <title>Aerobic Denitrification and Heterotrophic Sulfur Oxidation in the Genus Halomonas Revealed by Six Novel Species Characterizations and Genome-Based Analysis.</title>
        <authorList>
            <person name="Wang L."/>
            <person name="Shao Z."/>
        </authorList>
    </citation>
    <scope>NUCLEOTIDE SEQUENCE [LARGE SCALE GENOMIC DNA]</scope>
    <source>
        <strain evidence="4 5">MCCC 1A11058</strain>
    </source>
</reference>
<proteinExistence type="predicted"/>
<dbReference type="PANTHER" id="PTHR13778">
    <property type="entry name" value="GLYCOSYLTRANSFERASE 8 DOMAIN-CONTAINING PROTEIN"/>
    <property type="match status" value="1"/>
</dbReference>
<dbReference type="InterPro" id="IPR002495">
    <property type="entry name" value="Glyco_trans_8"/>
</dbReference>
<keyword evidence="1" id="KW-0328">Glycosyltransferase</keyword>
<evidence type="ECO:0000256" key="2">
    <source>
        <dbReference type="ARBA" id="ARBA00022679"/>
    </source>
</evidence>
<evidence type="ECO:0000256" key="3">
    <source>
        <dbReference type="ARBA" id="ARBA00022723"/>
    </source>
</evidence>
<dbReference type="Proteomes" id="UP001320272">
    <property type="component" value="Unassembled WGS sequence"/>
</dbReference>
<evidence type="ECO:0000313" key="4">
    <source>
        <dbReference type="EMBL" id="MCE8024886.1"/>
    </source>
</evidence>
<dbReference type="EMBL" id="JABFTV010000005">
    <property type="protein sequence ID" value="MCE8024886.1"/>
    <property type="molecule type" value="Genomic_DNA"/>
</dbReference>
<keyword evidence="5" id="KW-1185">Reference proteome</keyword>
<evidence type="ECO:0000256" key="1">
    <source>
        <dbReference type="ARBA" id="ARBA00022676"/>
    </source>
</evidence>
<dbReference type="InterPro" id="IPR029044">
    <property type="entry name" value="Nucleotide-diphossugar_trans"/>
</dbReference>
<gene>
    <name evidence="4" type="ORF">HOP59_12150</name>
</gene>
<keyword evidence="2" id="KW-0808">Transferase</keyword>
<dbReference type="InterPro" id="IPR050748">
    <property type="entry name" value="Glycosyltrans_8_dom-fam"/>
</dbReference>
<protein>
    <submittedName>
        <fullName evidence="4">Glycosyltransferase family 8 protein</fullName>
    </submittedName>
</protein>
<name>A0ABS9AT11_9GAMM</name>
<organism evidence="4 5">
    <name type="scientific">Billgrantia aerodenitrificans</name>
    <dbReference type="NCBI Taxonomy" id="2733483"/>
    <lineage>
        <taxon>Bacteria</taxon>
        <taxon>Pseudomonadati</taxon>
        <taxon>Pseudomonadota</taxon>
        <taxon>Gammaproteobacteria</taxon>
        <taxon>Oceanospirillales</taxon>
        <taxon>Halomonadaceae</taxon>
        <taxon>Billgrantia</taxon>
    </lineage>
</organism>
<dbReference type="Gene3D" id="3.90.550.10">
    <property type="entry name" value="Spore Coat Polysaccharide Biosynthesis Protein SpsA, Chain A"/>
    <property type="match status" value="1"/>
</dbReference>
<dbReference type="SUPFAM" id="SSF53448">
    <property type="entry name" value="Nucleotide-diphospho-sugar transferases"/>
    <property type="match status" value="1"/>
</dbReference>
<accession>A0ABS9AT11</accession>